<protein>
    <submittedName>
        <fullName evidence="3">Acyltransferase family protein</fullName>
    </submittedName>
</protein>
<feature type="transmembrane region" description="Helical" evidence="1">
    <location>
        <begin position="162"/>
        <end position="181"/>
    </location>
</feature>
<feature type="transmembrane region" description="Helical" evidence="1">
    <location>
        <begin position="20"/>
        <end position="37"/>
    </location>
</feature>
<dbReference type="RefSeq" id="WP_163196568.1">
    <property type="nucleotide sequence ID" value="NZ_WHZV01000002.1"/>
</dbReference>
<dbReference type="GO" id="GO:0016747">
    <property type="term" value="F:acyltransferase activity, transferring groups other than amino-acyl groups"/>
    <property type="evidence" value="ECO:0007669"/>
    <property type="project" value="InterPro"/>
</dbReference>
<comment type="caution">
    <text evidence="3">The sequence shown here is derived from an EMBL/GenBank/DDBJ whole genome shotgun (WGS) entry which is preliminary data.</text>
</comment>
<dbReference type="Pfam" id="PF01757">
    <property type="entry name" value="Acyl_transf_3"/>
    <property type="match status" value="1"/>
</dbReference>
<sequence length="364" mass="42732">MESDRSLKRQRRSGIELLRIIAMYLIVVHHMVIHNSFDFMAQPDSFRKVFLGLFEYLPGKIGIALFFIASAWFLSVGNQTLEKSCKKIWVLERELLFWSLAGLVLRLVATPMQMNIMDFVSAVFPVATQLWWYATSYVLFLLFLPFLMSGLKSLGSLRHKRLIFCMVAVWGVLYLIPGAALNIGLDLTGFIYIYVLITYHRWYMRPMKTKTVWLIFILSALLLLFWNVTLELLYVGQSWDLYGVLFLVVDREWSLPVLIFSFSMFLLFERLQLQSRVINYIATLTFGVYLITDHPFVRDLLWKKIFDFNKYYYLNYPVVRMLAIVVVVYCCAAVLELIRKSIFKYTVDMGQGKLFAFIWKKVTI</sequence>
<feature type="transmembrane region" description="Helical" evidence="1">
    <location>
        <begin position="187"/>
        <end position="204"/>
    </location>
</feature>
<dbReference type="Proteomes" id="UP000483293">
    <property type="component" value="Unassembled WGS sequence"/>
</dbReference>
<proteinExistence type="predicted"/>
<keyword evidence="4" id="KW-1185">Reference proteome</keyword>
<evidence type="ECO:0000256" key="1">
    <source>
        <dbReference type="SAM" id="Phobius"/>
    </source>
</evidence>
<feature type="transmembrane region" description="Helical" evidence="1">
    <location>
        <begin position="57"/>
        <end position="74"/>
    </location>
</feature>
<feature type="transmembrane region" description="Helical" evidence="1">
    <location>
        <begin position="278"/>
        <end position="297"/>
    </location>
</feature>
<dbReference type="AlphaFoldDB" id="A0A6L9SQL0"/>
<organism evidence="3 4">
    <name type="scientific">Bifidobacterium platyrrhinorum</name>
    <dbReference type="NCBI Taxonomy" id="2661628"/>
    <lineage>
        <taxon>Bacteria</taxon>
        <taxon>Bacillati</taxon>
        <taxon>Actinomycetota</taxon>
        <taxon>Actinomycetes</taxon>
        <taxon>Bifidobacteriales</taxon>
        <taxon>Bifidobacteriaceae</taxon>
        <taxon>Bifidobacterium</taxon>
    </lineage>
</organism>
<evidence type="ECO:0000313" key="3">
    <source>
        <dbReference type="EMBL" id="NEG54847.1"/>
    </source>
</evidence>
<gene>
    <name evidence="3" type="ORF">GFD21_03460</name>
</gene>
<feature type="transmembrane region" description="Helical" evidence="1">
    <location>
        <begin position="95"/>
        <end position="114"/>
    </location>
</feature>
<name>A0A6L9SQL0_9BIFI</name>
<feature type="domain" description="Acyltransferase 3" evidence="2">
    <location>
        <begin position="14"/>
        <end position="334"/>
    </location>
</feature>
<feature type="transmembrane region" description="Helical" evidence="1">
    <location>
        <begin position="317"/>
        <end position="338"/>
    </location>
</feature>
<dbReference type="EMBL" id="WHZV01000002">
    <property type="protein sequence ID" value="NEG54847.1"/>
    <property type="molecule type" value="Genomic_DNA"/>
</dbReference>
<evidence type="ECO:0000259" key="2">
    <source>
        <dbReference type="Pfam" id="PF01757"/>
    </source>
</evidence>
<keyword evidence="1" id="KW-0472">Membrane</keyword>
<dbReference type="InterPro" id="IPR002656">
    <property type="entry name" value="Acyl_transf_3_dom"/>
</dbReference>
<keyword evidence="3" id="KW-0012">Acyltransferase</keyword>
<evidence type="ECO:0000313" key="4">
    <source>
        <dbReference type="Proteomes" id="UP000483293"/>
    </source>
</evidence>
<keyword evidence="1" id="KW-1133">Transmembrane helix</keyword>
<keyword evidence="1" id="KW-0812">Transmembrane</keyword>
<feature type="transmembrane region" description="Helical" evidence="1">
    <location>
        <begin position="130"/>
        <end position="150"/>
    </location>
</feature>
<feature type="transmembrane region" description="Helical" evidence="1">
    <location>
        <begin position="253"/>
        <end position="271"/>
    </location>
</feature>
<accession>A0A6L9SQL0</accession>
<feature type="transmembrane region" description="Helical" evidence="1">
    <location>
        <begin position="211"/>
        <end position="233"/>
    </location>
</feature>
<keyword evidence="3" id="KW-0808">Transferase</keyword>
<reference evidence="3 4" key="1">
    <citation type="submission" date="2019-10" db="EMBL/GenBank/DDBJ databases">
        <title>Bifidobacterium from non-human primates.</title>
        <authorList>
            <person name="Modesto M."/>
        </authorList>
    </citation>
    <scope>NUCLEOTIDE SEQUENCE [LARGE SCALE GENOMIC DNA]</scope>
    <source>
        <strain evidence="3 4">SMA15</strain>
    </source>
</reference>